<dbReference type="InterPro" id="IPR036691">
    <property type="entry name" value="Endo/exonu/phosph_ase_sf"/>
</dbReference>
<organism evidence="1 2">
    <name type="scientific">Cryptotermes secundus</name>
    <dbReference type="NCBI Taxonomy" id="105785"/>
    <lineage>
        <taxon>Eukaryota</taxon>
        <taxon>Metazoa</taxon>
        <taxon>Ecdysozoa</taxon>
        <taxon>Arthropoda</taxon>
        <taxon>Hexapoda</taxon>
        <taxon>Insecta</taxon>
        <taxon>Pterygota</taxon>
        <taxon>Neoptera</taxon>
        <taxon>Polyneoptera</taxon>
        <taxon>Dictyoptera</taxon>
        <taxon>Blattodea</taxon>
        <taxon>Blattoidea</taxon>
        <taxon>Termitoidae</taxon>
        <taxon>Kalotermitidae</taxon>
        <taxon>Cryptotermitinae</taxon>
        <taxon>Cryptotermes</taxon>
    </lineage>
</organism>
<protein>
    <submittedName>
        <fullName evidence="1">Uncharacterized protein</fullName>
    </submittedName>
</protein>
<evidence type="ECO:0000313" key="2">
    <source>
        <dbReference type="Proteomes" id="UP000235965"/>
    </source>
</evidence>
<gene>
    <name evidence="1" type="ORF">B7P43_G16032</name>
</gene>
<accession>A0A2J7PDT4</accession>
<sequence>MNACASAASHAQPVTCFDIYYQNVRGLRTKQYELYSNFCSTDYNILCLTETWLNDLCLDHNLFPDSYTVLRSDRVSANKSRDGGVLTALSSRIRYYIRKKSYFYGRFKKHKSTSLYDAFSFYRKLVKATIKIERLRWLESINANLKTDPKQF</sequence>
<reference evidence="1 2" key="1">
    <citation type="submission" date="2017-12" db="EMBL/GenBank/DDBJ databases">
        <title>Hemimetabolous genomes reveal molecular basis of termite eusociality.</title>
        <authorList>
            <person name="Harrison M.C."/>
            <person name="Jongepier E."/>
            <person name="Robertson H.M."/>
            <person name="Arning N."/>
            <person name="Bitard-Feildel T."/>
            <person name="Chao H."/>
            <person name="Childers C.P."/>
            <person name="Dinh H."/>
            <person name="Doddapaneni H."/>
            <person name="Dugan S."/>
            <person name="Gowin J."/>
            <person name="Greiner C."/>
            <person name="Han Y."/>
            <person name="Hu H."/>
            <person name="Hughes D.S.T."/>
            <person name="Huylmans A.-K."/>
            <person name="Kemena C."/>
            <person name="Kremer L.P.M."/>
            <person name="Lee S.L."/>
            <person name="Lopez-Ezquerra A."/>
            <person name="Mallet L."/>
            <person name="Monroy-Kuhn J.M."/>
            <person name="Moser A."/>
            <person name="Murali S.C."/>
            <person name="Muzny D.M."/>
            <person name="Otani S."/>
            <person name="Piulachs M.-D."/>
            <person name="Poelchau M."/>
            <person name="Qu J."/>
            <person name="Schaub F."/>
            <person name="Wada-Katsumata A."/>
            <person name="Worley K.C."/>
            <person name="Xie Q."/>
            <person name="Ylla G."/>
            <person name="Poulsen M."/>
            <person name="Gibbs R.A."/>
            <person name="Schal C."/>
            <person name="Richards S."/>
            <person name="Belles X."/>
            <person name="Korb J."/>
            <person name="Bornberg-Bauer E."/>
        </authorList>
    </citation>
    <scope>NUCLEOTIDE SEQUENCE [LARGE SCALE GENOMIC DNA]</scope>
    <source>
        <tissue evidence="1">Whole body</tissue>
    </source>
</reference>
<proteinExistence type="predicted"/>
<dbReference type="Gene3D" id="3.60.10.10">
    <property type="entry name" value="Endonuclease/exonuclease/phosphatase"/>
    <property type="match status" value="1"/>
</dbReference>
<comment type="caution">
    <text evidence="1">The sequence shown here is derived from an EMBL/GenBank/DDBJ whole genome shotgun (WGS) entry which is preliminary data.</text>
</comment>
<name>A0A2J7PDT4_9NEOP</name>
<keyword evidence="2" id="KW-1185">Reference proteome</keyword>
<dbReference type="InParanoid" id="A0A2J7PDT4"/>
<dbReference type="Proteomes" id="UP000235965">
    <property type="component" value="Unassembled WGS sequence"/>
</dbReference>
<dbReference type="EMBL" id="NEVH01026141">
    <property type="protein sequence ID" value="PNF14500.1"/>
    <property type="molecule type" value="Genomic_DNA"/>
</dbReference>
<dbReference type="SUPFAM" id="SSF56219">
    <property type="entry name" value="DNase I-like"/>
    <property type="match status" value="1"/>
</dbReference>
<evidence type="ECO:0000313" key="1">
    <source>
        <dbReference type="EMBL" id="PNF14500.1"/>
    </source>
</evidence>
<dbReference type="AlphaFoldDB" id="A0A2J7PDT4"/>